<evidence type="ECO:0000313" key="3">
    <source>
        <dbReference type="Proteomes" id="UP000188354"/>
    </source>
</evidence>
<dbReference type="EMBL" id="CM007375">
    <property type="protein sequence ID" value="OIV96346.1"/>
    <property type="molecule type" value="Genomic_DNA"/>
</dbReference>
<feature type="region of interest" description="Disordered" evidence="1">
    <location>
        <begin position="1"/>
        <end position="48"/>
    </location>
</feature>
<feature type="compositionally biased region" description="Acidic residues" evidence="1">
    <location>
        <begin position="33"/>
        <end position="47"/>
    </location>
</feature>
<dbReference type="Proteomes" id="UP000188354">
    <property type="component" value="Chromosome LG15"/>
</dbReference>
<keyword evidence="3" id="KW-1185">Reference proteome</keyword>
<evidence type="ECO:0000256" key="1">
    <source>
        <dbReference type="SAM" id="MobiDB-lite"/>
    </source>
</evidence>
<protein>
    <submittedName>
        <fullName evidence="2">Uncharacterized protein</fullName>
    </submittedName>
</protein>
<feature type="compositionally biased region" description="Basic and acidic residues" evidence="1">
    <location>
        <begin position="98"/>
        <end position="107"/>
    </location>
</feature>
<organism evidence="2 3">
    <name type="scientific">Lupinus angustifolius</name>
    <name type="common">Narrow-leaved blue lupine</name>
    <dbReference type="NCBI Taxonomy" id="3871"/>
    <lineage>
        <taxon>Eukaryota</taxon>
        <taxon>Viridiplantae</taxon>
        <taxon>Streptophyta</taxon>
        <taxon>Embryophyta</taxon>
        <taxon>Tracheophyta</taxon>
        <taxon>Spermatophyta</taxon>
        <taxon>Magnoliopsida</taxon>
        <taxon>eudicotyledons</taxon>
        <taxon>Gunneridae</taxon>
        <taxon>Pentapetalae</taxon>
        <taxon>rosids</taxon>
        <taxon>fabids</taxon>
        <taxon>Fabales</taxon>
        <taxon>Fabaceae</taxon>
        <taxon>Papilionoideae</taxon>
        <taxon>50 kb inversion clade</taxon>
        <taxon>genistoids sensu lato</taxon>
        <taxon>core genistoids</taxon>
        <taxon>Genisteae</taxon>
        <taxon>Lupinus</taxon>
    </lineage>
</organism>
<dbReference type="PANTHER" id="PTHR35324:SF4">
    <property type="entry name" value="EXPRESSED PROTEIN"/>
    <property type="match status" value="1"/>
</dbReference>
<evidence type="ECO:0000313" key="2">
    <source>
        <dbReference type="EMBL" id="OIV96346.1"/>
    </source>
</evidence>
<dbReference type="AlphaFoldDB" id="A0A4P1QWD6"/>
<dbReference type="PANTHER" id="PTHR35324">
    <property type="entry name" value="BNAA08G03750D PROTEIN"/>
    <property type="match status" value="1"/>
</dbReference>
<proteinExistence type="predicted"/>
<gene>
    <name evidence="2" type="ORF">TanjilG_09773</name>
</gene>
<feature type="compositionally biased region" description="Basic and acidic residues" evidence="1">
    <location>
        <begin position="17"/>
        <end position="32"/>
    </location>
</feature>
<accession>A0A4P1QWD6</accession>
<name>A0A4P1QWD6_LUPAN</name>
<feature type="region of interest" description="Disordered" evidence="1">
    <location>
        <begin position="92"/>
        <end position="115"/>
    </location>
</feature>
<reference evidence="2 3" key="1">
    <citation type="journal article" date="2017" name="Plant Biotechnol. J.">
        <title>A comprehensive draft genome sequence for lupin (Lupinus angustifolius), an emerging health food: insights into plant-microbe interactions and legume evolution.</title>
        <authorList>
            <person name="Hane J.K."/>
            <person name="Ming Y."/>
            <person name="Kamphuis L.G."/>
            <person name="Nelson M.N."/>
            <person name="Garg G."/>
            <person name="Atkins C.A."/>
            <person name="Bayer P.E."/>
            <person name="Bravo A."/>
            <person name="Bringans S."/>
            <person name="Cannon S."/>
            <person name="Edwards D."/>
            <person name="Foley R."/>
            <person name="Gao L.L."/>
            <person name="Harrison M.J."/>
            <person name="Huang W."/>
            <person name="Hurgobin B."/>
            <person name="Li S."/>
            <person name="Liu C.W."/>
            <person name="McGrath A."/>
            <person name="Morahan G."/>
            <person name="Murray J."/>
            <person name="Weller J."/>
            <person name="Jian J."/>
            <person name="Singh K.B."/>
        </authorList>
    </citation>
    <scope>NUCLEOTIDE SEQUENCE [LARGE SCALE GENOMIC DNA]</scope>
    <source>
        <strain evidence="3">cv. Tanjil</strain>
        <tissue evidence="2">Whole plant</tissue>
    </source>
</reference>
<dbReference type="Gramene" id="OIV96346">
    <property type="protein sequence ID" value="OIV96346"/>
    <property type="gene ID" value="TanjilG_09773"/>
</dbReference>
<sequence length="127" mass="14541">MFSNTNTKGVKRQSSVSKEKQVEEIVSKRKGTEEEDDEGEYEKEEDDAVTRQLCIKRIENGGKNMDKEVIMRRIRQRKRVNKLRAAVGTFLSSPFTTNKDKDKDKGKGNNASSVQQKRWVDDAFAAL</sequence>
<feature type="compositionally biased region" description="Polar residues" evidence="1">
    <location>
        <begin position="1"/>
        <end position="16"/>
    </location>
</feature>